<comment type="caution">
    <text evidence="1">The sequence shown here is derived from an EMBL/GenBank/DDBJ whole genome shotgun (WGS) entry which is preliminary data.</text>
</comment>
<organism evidence="1 2">
    <name type="scientific">Boeremia exigua</name>
    <dbReference type="NCBI Taxonomy" id="749465"/>
    <lineage>
        <taxon>Eukaryota</taxon>
        <taxon>Fungi</taxon>
        <taxon>Dikarya</taxon>
        <taxon>Ascomycota</taxon>
        <taxon>Pezizomycotina</taxon>
        <taxon>Dothideomycetes</taxon>
        <taxon>Pleosporomycetidae</taxon>
        <taxon>Pleosporales</taxon>
        <taxon>Pleosporineae</taxon>
        <taxon>Didymellaceae</taxon>
        <taxon>Boeremia</taxon>
    </lineage>
</organism>
<dbReference type="Proteomes" id="UP001153331">
    <property type="component" value="Unassembled WGS sequence"/>
</dbReference>
<evidence type="ECO:0000313" key="1">
    <source>
        <dbReference type="EMBL" id="KAJ8114556.1"/>
    </source>
</evidence>
<dbReference type="EMBL" id="JAPHNI010000187">
    <property type="protein sequence ID" value="KAJ8114556.1"/>
    <property type="molecule type" value="Genomic_DNA"/>
</dbReference>
<reference evidence="1" key="1">
    <citation type="submission" date="2022-11" db="EMBL/GenBank/DDBJ databases">
        <title>Genome Sequence of Boeremia exigua.</title>
        <authorList>
            <person name="Buettner E."/>
        </authorList>
    </citation>
    <scope>NUCLEOTIDE SEQUENCE</scope>
    <source>
        <strain evidence="1">CU02</strain>
    </source>
</reference>
<accession>A0ACC2IH90</accession>
<gene>
    <name evidence="1" type="ORF">OPT61_g3598</name>
</gene>
<protein>
    <submittedName>
        <fullName evidence="1">Uncharacterized protein</fullName>
    </submittedName>
</protein>
<evidence type="ECO:0000313" key="2">
    <source>
        <dbReference type="Proteomes" id="UP001153331"/>
    </source>
</evidence>
<keyword evidence="2" id="KW-1185">Reference proteome</keyword>
<name>A0ACC2IH90_9PLEO</name>
<proteinExistence type="predicted"/>
<sequence length="763" mass="83603">MDKGSVATLTRPRSLPPGVYVPTPAFFDSTTEELEVQTTAKHVARLVGDGVAGIVVQGSNGEAVHLSRSERDLVTSTTRATLDKADHRHVPVIVGCSAQSVREVVELCEHAAHAGGDHALILPPSYYSGQFVFDTMQTFYCTIADLSPIPIIIYNYPAVASGQDLDSDTIIALAQHPNIVGCKLTCGNTGKMNRIISALGTIRPDFSCMGGLADFTLQTLVAGGSYVIVGLGNIAPKACQQIFKLYNENDMVEARRVQGIVARGDWALIRGGLVGVKACMEQHFGYGGFCRKPLRQPGVDEQAKWRQAFLEVVELERTLKMDASSVVVIIGAGLFGLSTAKQLATEGFTNIVVLDRHMVPVPDGSSVDISRVIRFDYADEEYLKLAFEAYKQWRDDPKYRGIFFQSPYILVGSIAEQGRSWIDKTTTRLDQHSHPWTTLQSATDCKQRYPTLSGQLASPGFLGYVNEQAGWADASKAITQLRDQCIELGVSFISGQQGTVIGFEIDATKSIRSVKTAAGKRIAGDHFILAAGAWGSGLVNMYNSTLTTAQALAYVRLTEAEVHRLRNLPIYANFCTGWFNFPPHEDTMLLKMAVHGWGYTRTPTDNDIHNTTSAASLPPTSCRPRANFVPADAEQRLRQGLKEILPELSDRPFERTALCWYTDTPTGDFIMDYHPDLRNLFVGGAGSGHAFKFLPILGSCMSKAIKGTLPAGLAAKWRFRKEYQHRNDVFTGDGSRGGPARRELALEERIHLEQPNTPLLAKL</sequence>